<organism evidence="1 2">
    <name type="scientific">Liquidambar formosana</name>
    <name type="common">Formosan gum</name>
    <dbReference type="NCBI Taxonomy" id="63359"/>
    <lineage>
        <taxon>Eukaryota</taxon>
        <taxon>Viridiplantae</taxon>
        <taxon>Streptophyta</taxon>
        <taxon>Embryophyta</taxon>
        <taxon>Tracheophyta</taxon>
        <taxon>Spermatophyta</taxon>
        <taxon>Magnoliopsida</taxon>
        <taxon>eudicotyledons</taxon>
        <taxon>Gunneridae</taxon>
        <taxon>Pentapetalae</taxon>
        <taxon>Saxifragales</taxon>
        <taxon>Altingiaceae</taxon>
        <taxon>Liquidambar</taxon>
    </lineage>
</organism>
<evidence type="ECO:0000313" key="1">
    <source>
        <dbReference type="EMBL" id="KAK9291731.1"/>
    </source>
</evidence>
<keyword evidence="2" id="KW-1185">Reference proteome</keyword>
<proteinExistence type="predicted"/>
<accession>A0AAP0X5F9</accession>
<reference evidence="1 2" key="1">
    <citation type="journal article" date="2024" name="Plant J.">
        <title>Genome sequences and population genomics reveal climatic adaptation and genomic divergence between two closely related sweetgum species.</title>
        <authorList>
            <person name="Xu W.Q."/>
            <person name="Ren C.Q."/>
            <person name="Zhang X.Y."/>
            <person name="Comes H.P."/>
            <person name="Liu X.H."/>
            <person name="Li Y.G."/>
            <person name="Kettle C.J."/>
            <person name="Jalonen R."/>
            <person name="Gaisberger H."/>
            <person name="Ma Y.Z."/>
            <person name="Qiu Y.X."/>
        </authorList>
    </citation>
    <scope>NUCLEOTIDE SEQUENCE [LARGE SCALE GENOMIC DNA]</scope>
    <source>
        <strain evidence="1">Hangzhou</strain>
    </source>
</reference>
<dbReference type="AlphaFoldDB" id="A0AAP0X5F9"/>
<protein>
    <submittedName>
        <fullName evidence="1">Uncharacterized protein</fullName>
    </submittedName>
</protein>
<dbReference type="EMBL" id="JBBPBK010000001">
    <property type="protein sequence ID" value="KAK9291731.1"/>
    <property type="molecule type" value="Genomic_DNA"/>
</dbReference>
<sequence>MTLSLIDISLHYPDSIKVEGHLILRSQAVEQRAGRFLERKRTSTFYIIEIMDAISSLPILM</sequence>
<gene>
    <name evidence="1" type="ORF">L1049_019680</name>
</gene>
<name>A0AAP0X5F9_LIQFO</name>
<dbReference type="Proteomes" id="UP001415857">
    <property type="component" value="Unassembled WGS sequence"/>
</dbReference>
<comment type="caution">
    <text evidence="1">The sequence shown here is derived from an EMBL/GenBank/DDBJ whole genome shotgun (WGS) entry which is preliminary data.</text>
</comment>
<evidence type="ECO:0000313" key="2">
    <source>
        <dbReference type="Proteomes" id="UP001415857"/>
    </source>
</evidence>